<reference evidence="20" key="1">
    <citation type="submission" date="2020-08" db="EMBL/GenBank/DDBJ databases">
        <title>Multicomponent nature underlies the extraordinary mechanical properties of spider dragline silk.</title>
        <authorList>
            <person name="Kono N."/>
            <person name="Nakamura H."/>
            <person name="Mori M."/>
            <person name="Yoshida Y."/>
            <person name="Ohtoshi R."/>
            <person name="Malay A.D."/>
            <person name="Moran D.A.P."/>
            <person name="Tomita M."/>
            <person name="Numata K."/>
            <person name="Arakawa K."/>
        </authorList>
    </citation>
    <scope>NUCLEOTIDE SEQUENCE</scope>
</reference>
<keyword evidence="7 19" id="KW-0732">Signal</keyword>
<evidence type="ECO:0000256" key="14">
    <source>
        <dbReference type="ARBA" id="ARBA00025803"/>
    </source>
</evidence>
<dbReference type="GO" id="GO:0006004">
    <property type="term" value="P:fucose metabolic process"/>
    <property type="evidence" value="ECO:0007669"/>
    <property type="project" value="UniProtKB-KW"/>
</dbReference>
<evidence type="ECO:0000313" key="20">
    <source>
        <dbReference type="EMBL" id="GFU28407.1"/>
    </source>
</evidence>
<organism evidence="20 21">
    <name type="scientific">Nephila pilipes</name>
    <name type="common">Giant wood spider</name>
    <name type="synonym">Nephila maculata</name>
    <dbReference type="NCBI Taxonomy" id="299642"/>
    <lineage>
        <taxon>Eukaryota</taxon>
        <taxon>Metazoa</taxon>
        <taxon>Ecdysozoa</taxon>
        <taxon>Arthropoda</taxon>
        <taxon>Chelicerata</taxon>
        <taxon>Arachnida</taxon>
        <taxon>Araneae</taxon>
        <taxon>Araneomorphae</taxon>
        <taxon>Entelegynae</taxon>
        <taxon>Araneoidea</taxon>
        <taxon>Nephilidae</taxon>
        <taxon>Nephila</taxon>
    </lineage>
</organism>
<dbReference type="PANTHER" id="PTHR13398">
    <property type="entry name" value="GDP-FUCOSE PROTEIN O-FUCOSYLTRANSFERASE 2"/>
    <property type="match status" value="1"/>
</dbReference>
<proteinExistence type="inferred from homology"/>
<dbReference type="FunFam" id="3.40.50.11350:FF:000002">
    <property type="entry name" value="GDP-fucose protein O-fucosyltransferase 2"/>
    <property type="match status" value="1"/>
</dbReference>
<evidence type="ECO:0000256" key="3">
    <source>
        <dbReference type="ARBA" id="ARBA00004922"/>
    </source>
</evidence>
<evidence type="ECO:0000256" key="2">
    <source>
        <dbReference type="ARBA" id="ARBA00004555"/>
    </source>
</evidence>
<gene>
    <name evidence="20" type="primary">POFUT2</name>
    <name evidence="20" type="ORF">NPIL_173341</name>
</gene>
<keyword evidence="10" id="KW-1015">Disulfide bond</keyword>
<sequence length="431" mass="50085">MNLNLGVLLILFGSSHVYGSEFCDADQTDNSCGSSVSHHSYKKRQRYLIYDVNPGEGFNLRRDVYMRMAKLVRKMNDDDETSHWVLVLPPWGPLYHWKSRKLGFQAQIKWKKFFDVSSLERYVPVMELDEFITDNGYKIESLYYLQHYAEGWTDNGWEERYDVRECIESPPYERTRKDTFSGWFWGYDRMFADEFQCLSIQGYSSTLANVLRMTSASIVMIDRAEVILHDAFGSPEYWTIRRSMKFAKELTDIGDSFRKLHLNSTDDYDKIKKCDSLTAPIEQDALGGPYISVHLRRQDFARARPKDVPSISYAAKQILKHMKRLNLQFAFIATDASQSEFEELQQYIPGATRFVPTVEVLKSILDGGVAIVDQWICAHARYFLGTHESTFSFRIQEEREILGFPVETTFNRLCGDNQTTCTQPSRWTIAV</sequence>
<evidence type="ECO:0000256" key="16">
    <source>
        <dbReference type="ARBA" id="ARBA00033083"/>
    </source>
</evidence>
<dbReference type="Gene3D" id="3.40.50.11340">
    <property type="match status" value="1"/>
</dbReference>
<evidence type="ECO:0000256" key="1">
    <source>
        <dbReference type="ARBA" id="ARBA00004240"/>
    </source>
</evidence>
<dbReference type="PANTHER" id="PTHR13398:SF0">
    <property type="entry name" value="GDP-FUCOSE PROTEIN O-FUCOSYLTRANSFERASE 2"/>
    <property type="match status" value="1"/>
</dbReference>
<evidence type="ECO:0000256" key="4">
    <source>
        <dbReference type="ARBA" id="ARBA00012196"/>
    </source>
</evidence>
<dbReference type="EC" id="2.4.1.221" evidence="4"/>
<comment type="subcellular location">
    <subcellularLocation>
        <location evidence="1">Endoplasmic reticulum</location>
    </subcellularLocation>
    <subcellularLocation>
        <location evidence="2">Golgi apparatus</location>
    </subcellularLocation>
</comment>
<dbReference type="AlphaFoldDB" id="A0A8X6QSC4"/>
<dbReference type="OrthoDB" id="422368at2759"/>
<keyword evidence="6" id="KW-0808">Transferase</keyword>
<keyword evidence="21" id="KW-1185">Reference proteome</keyword>
<evidence type="ECO:0000256" key="6">
    <source>
        <dbReference type="ARBA" id="ARBA00022679"/>
    </source>
</evidence>
<evidence type="ECO:0000256" key="10">
    <source>
        <dbReference type="ARBA" id="ARBA00023157"/>
    </source>
</evidence>
<keyword evidence="5" id="KW-0328">Glycosyltransferase</keyword>
<dbReference type="GO" id="GO:0005783">
    <property type="term" value="C:endoplasmic reticulum"/>
    <property type="evidence" value="ECO:0007669"/>
    <property type="project" value="UniProtKB-SubCell"/>
</dbReference>
<name>A0A8X6QSC4_NEPPI</name>
<keyword evidence="11" id="KW-0325">Glycoprotein</keyword>
<evidence type="ECO:0000256" key="12">
    <source>
        <dbReference type="ARBA" id="ARBA00023253"/>
    </source>
</evidence>
<evidence type="ECO:0000256" key="8">
    <source>
        <dbReference type="ARBA" id="ARBA00022824"/>
    </source>
</evidence>
<evidence type="ECO:0000256" key="9">
    <source>
        <dbReference type="ARBA" id="ARBA00023034"/>
    </source>
</evidence>
<evidence type="ECO:0000256" key="13">
    <source>
        <dbReference type="ARBA" id="ARBA00023277"/>
    </source>
</evidence>
<dbReference type="GO" id="GO:0046922">
    <property type="term" value="F:peptide-O-fucosyltransferase activity"/>
    <property type="evidence" value="ECO:0007669"/>
    <property type="project" value="UniProtKB-EC"/>
</dbReference>
<dbReference type="CDD" id="cd11298">
    <property type="entry name" value="O-FucT-2"/>
    <property type="match status" value="1"/>
</dbReference>
<dbReference type="Pfam" id="PF10250">
    <property type="entry name" value="O-FucT"/>
    <property type="match status" value="1"/>
</dbReference>
<feature type="signal peptide" evidence="19">
    <location>
        <begin position="1"/>
        <end position="19"/>
    </location>
</feature>
<evidence type="ECO:0000256" key="5">
    <source>
        <dbReference type="ARBA" id="ARBA00022676"/>
    </source>
</evidence>
<dbReference type="Proteomes" id="UP000887013">
    <property type="component" value="Unassembled WGS sequence"/>
</dbReference>
<accession>A0A8X6QSC4</accession>
<evidence type="ECO:0000256" key="11">
    <source>
        <dbReference type="ARBA" id="ARBA00023180"/>
    </source>
</evidence>
<comment type="caution">
    <text evidence="20">The sequence shown here is derived from an EMBL/GenBank/DDBJ whole genome shotgun (WGS) entry which is preliminary data.</text>
</comment>
<evidence type="ECO:0000256" key="15">
    <source>
        <dbReference type="ARBA" id="ARBA00026232"/>
    </source>
</evidence>
<dbReference type="Gene3D" id="3.40.50.11350">
    <property type="match status" value="1"/>
</dbReference>
<keyword evidence="9" id="KW-0333">Golgi apparatus</keyword>
<feature type="chain" id="PRO_5036495475" description="GDP-fucose protein O-fucosyltransferase 2" evidence="19">
    <location>
        <begin position="20"/>
        <end position="431"/>
    </location>
</feature>
<evidence type="ECO:0000313" key="21">
    <source>
        <dbReference type="Proteomes" id="UP000887013"/>
    </source>
</evidence>
<evidence type="ECO:0000256" key="7">
    <source>
        <dbReference type="ARBA" id="ARBA00022729"/>
    </source>
</evidence>
<comment type="catalytic activity">
    <reaction evidence="18">
        <text>L-seryl-[protein] + GDP-beta-L-fucose = 3-O-(alpha-L-fucosyl)-L-seryl-[protein] + GDP + H(+)</text>
        <dbReference type="Rhea" id="RHEA:63644"/>
        <dbReference type="Rhea" id="RHEA-COMP:9863"/>
        <dbReference type="Rhea" id="RHEA-COMP:17914"/>
        <dbReference type="ChEBI" id="CHEBI:15378"/>
        <dbReference type="ChEBI" id="CHEBI:29999"/>
        <dbReference type="ChEBI" id="CHEBI:57273"/>
        <dbReference type="ChEBI" id="CHEBI:58189"/>
        <dbReference type="ChEBI" id="CHEBI:189632"/>
        <dbReference type="EC" id="2.4.1.221"/>
    </reaction>
    <physiologicalReaction direction="left-to-right" evidence="18">
        <dbReference type="Rhea" id="RHEA:63645"/>
    </physiologicalReaction>
</comment>
<comment type="similarity">
    <text evidence="14">Belongs to the glycosyltransferase 68 family.</text>
</comment>
<protein>
    <recommendedName>
        <fullName evidence="15">GDP-fucose protein O-fucosyltransferase 2</fullName>
        <ecNumber evidence="4">2.4.1.221</ecNumber>
    </recommendedName>
    <alternativeName>
        <fullName evidence="16">Peptide-O-fucosyltransferase 2</fullName>
    </alternativeName>
</protein>
<comment type="catalytic activity">
    <reaction evidence="17">
        <text>L-threonyl-[protein] + GDP-beta-L-fucose = 3-O-(alpha-L-fucosyl)-L-threonyl-[protein] + GDP + H(+)</text>
        <dbReference type="Rhea" id="RHEA:70491"/>
        <dbReference type="Rhea" id="RHEA-COMP:11060"/>
        <dbReference type="Rhea" id="RHEA-COMP:17915"/>
        <dbReference type="ChEBI" id="CHEBI:15378"/>
        <dbReference type="ChEBI" id="CHEBI:30013"/>
        <dbReference type="ChEBI" id="CHEBI:57273"/>
        <dbReference type="ChEBI" id="CHEBI:58189"/>
        <dbReference type="ChEBI" id="CHEBI:189631"/>
        <dbReference type="EC" id="2.4.1.221"/>
    </reaction>
    <physiologicalReaction direction="left-to-right" evidence="17">
        <dbReference type="Rhea" id="RHEA:70492"/>
    </physiologicalReaction>
</comment>
<evidence type="ECO:0000256" key="19">
    <source>
        <dbReference type="SAM" id="SignalP"/>
    </source>
</evidence>
<evidence type="ECO:0000256" key="18">
    <source>
        <dbReference type="ARBA" id="ARBA00048647"/>
    </source>
</evidence>
<keyword evidence="8" id="KW-0256">Endoplasmic reticulum</keyword>
<keyword evidence="13" id="KW-0119">Carbohydrate metabolism</keyword>
<evidence type="ECO:0000256" key="17">
    <source>
        <dbReference type="ARBA" id="ARBA00047273"/>
    </source>
</evidence>
<keyword evidence="12" id="KW-0294">Fucose metabolism</keyword>
<dbReference type="EMBL" id="BMAW01082278">
    <property type="protein sequence ID" value="GFU28407.1"/>
    <property type="molecule type" value="Genomic_DNA"/>
</dbReference>
<dbReference type="GO" id="GO:0005794">
    <property type="term" value="C:Golgi apparatus"/>
    <property type="evidence" value="ECO:0007669"/>
    <property type="project" value="UniProtKB-SubCell"/>
</dbReference>
<comment type="pathway">
    <text evidence="3">Protein modification; protein glycosylation.</text>
</comment>
<dbReference type="InterPro" id="IPR019378">
    <property type="entry name" value="GDP-Fuc_O-FucTrfase"/>
</dbReference>
<dbReference type="InterPro" id="IPR045130">
    <property type="entry name" value="OFUT2-like"/>
</dbReference>